<dbReference type="STRING" id="102285.A0A0R3TWY2"/>
<comment type="subcellular location">
    <subcellularLocation>
        <location evidence="1">Nucleus</location>
    </subcellularLocation>
</comment>
<evidence type="ECO:0000256" key="9">
    <source>
        <dbReference type="SAM" id="MobiDB-lite"/>
    </source>
</evidence>
<dbReference type="OrthoDB" id="103819at2759"/>
<evidence type="ECO:0000256" key="6">
    <source>
        <dbReference type="ARBA" id="ARBA00023163"/>
    </source>
</evidence>
<keyword evidence="8" id="KW-0539">Nucleus</keyword>
<name>A0A0R3TWY2_RODNA</name>
<dbReference type="InterPro" id="IPR021643">
    <property type="entry name" value="Mediator_Med13_N"/>
</dbReference>
<evidence type="ECO:0000259" key="10">
    <source>
        <dbReference type="Pfam" id="PF11597"/>
    </source>
</evidence>
<keyword evidence="4" id="KW-0678">Repressor</keyword>
<evidence type="ECO:0000256" key="5">
    <source>
        <dbReference type="ARBA" id="ARBA00023015"/>
    </source>
</evidence>
<evidence type="ECO:0000313" key="12">
    <source>
        <dbReference type="Proteomes" id="UP000278807"/>
    </source>
</evidence>
<dbReference type="SUPFAM" id="SSF48508">
    <property type="entry name" value="Nuclear receptor ligand-binding domain"/>
    <property type="match status" value="1"/>
</dbReference>
<reference evidence="11 12" key="2">
    <citation type="submission" date="2018-11" db="EMBL/GenBank/DDBJ databases">
        <authorList>
            <consortium name="Pathogen Informatics"/>
        </authorList>
    </citation>
    <scope>NUCLEOTIDE SEQUENCE [LARGE SCALE GENOMIC DNA]</scope>
</reference>
<proteinExistence type="inferred from homology"/>
<dbReference type="WBParaSite" id="HNAJ_0001237001-mRNA-1">
    <property type="protein sequence ID" value="HNAJ_0001237001-mRNA-1"/>
    <property type="gene ID" value="HNAJ_0001237001"/>
</dbReference>
<keyword evidence="12" id="KW-1185">Reference proteome</keyword>
<dbReference type="InterPro" id="IPR035500">
    <property type="entry name" value="NHR-like_dom_sf"/>
</dbReference>
<evidence type="ECO:0000256" key="1">
    <source>
        <dbReference type="ARBA" id="ARBA00004123"/>
    </source>
</evidence>
<evidence type="ECO:0000313" key="11">
    <source>
        <dbReference type="EMBL" id="VDO12855.1"/>
    </source>
</evidence>
<keyword evidence="5" id="KW-0805">Transcription regulation</keyword>
<dbReference type="Pfam" id="PF11597">
    <property type="entry name" value="Med13_N"/>
    <property type="match status" value="1"/>
</dbReference>
<keyword evidence="6" id="KW-0804">Transcription</keyword>
<keyword evidence="7" id="KW-0675">Receptor</keyword>
<feature type="region of interest" description="Disordered" evidence="9">
    <location>
        <begin position="207"/>
        <end position="228"/>
    </location>
</feature>
<dbReference type="Gene3D" id="1.10.565.10">
    <property type="entry name" value="Retinoid X Receptor"/>
    <property type="match status" value="1"/>
</dbReference>
<evidence type="ECO:0000256" key="2">
    <source>
        <dbReference type="ARBA" id="ARBA00009354"/>
    </source>
</evidence>
<sequence>MDSEPHKPEIYSNFVKELWVFWYGNEDCLKKDHLISPDLEITSSGTWKQGLSYNTRCILFKALHNLIERYLLAKGYVRLFKSFLQPCNSQSIRDKCQYSISFSFFLHGESTVCASLDIRRFHKFKSLTPKILSFCEKFSGRINVVLAPHGISARLVASSQTSDTSSERELEMWKRFFPIRLVGDNFNSSGSHQNSFYMDFLTPNKSSPIQQPQQGSKPDSSSKRPIPEPLPQFVNVLVGGFRMRYPTCFVLIAEDQLSSMTVQHTRDLADRRPNAFPKNKHSVLDSYGFPYPKFPLKRLPSSKRRCYISARFLQRALRSERSFMPDFDSLYAKFRLLSQVTGDDSVFTSESKSTIALYSTDDLPITGFEKDEDALIQMAIKNLGESVEVIRQYAELVPGFSSLTEADREKIILLHSADLITFRMAFRTAKAAAERAQLNLFHPNSTQSSPYFRPPIPTDTPRIPQQSNISAPQQTGPPFPGGIVEWHSQTNPSDPAFRPFHHNPLIGPSQLPSHPTPWQTGGVPRPLDFEVEDEGDANLAAWEVALSTPTEPGYIFENGSVMTDEELNRAGLGPWIRALTWFGWQLLELAMGDHSTVAGLSALVLINYQALCGRTDLENSSEIYTVHHRFVEMLKSHCCSPTNAVTIPTEYSGCYGPDRDPTGAVATATNAGNMLPPGRADSTYFSQVFKKKDTAHWIASHLLLQPLQRLHASGRLPSGPESSWLNTLVNLLNTGCNQSQTPPPCN</sequence>
<organism evidence="13">
    <name type="scientific">Rodentolepis nana</name>
    <name type="common">Dwarf tapeworm</name>
    <name type="synonym">Hymenolepis nana</name>
    <dbReference type="NCBI Taxonomy" id="102285"/>
    <lineage>
        <taxon>Eukaryota</taxon>
        <taxon>Metazoa</taxon>
        <taxon>Spiralia</taxon>
        <taxon>Lophotrochozoa</taxon>
        <taxon>Platyhelminthes</taxon>
        <taxon>Cestoda</taxon>
        <taxon>Eucestoda</taxon>
        <taxon>Cyclophyllidea</taxon>
        <taxon>Hymenolepididae</taxon>
        <taxon>Rodentolepis</taxon>
    </lineage>
</organism>
<evidence type="ECO:0000256" key="3">
    <source>
        <dbReference type="ARBA" id="ARBA00019618"/>
    </source>
</evidence>
<feature type="compositionally biased region" description="Polar residues" evidence="9">
    <location>
        <begin position="207"/>
        <end position="219"/>
    </location>
</feature>
<protein>
    <recommendedName>
        <fullName evidence="3">Mediator of RNA polymerase II transcription subunit 13</fullName>
    </recommendedName>
</protein>
<reference evidence="13" key="1">
    <citation type="submission" date="2017-02" db="UniProtKB">
        <authorList>
            <consortium name="WormBaseParasite"/>
        </authorList>
    </citation>
    <scope>IDENTIFICATION</scope>
</reference>
<dbReference type="InterPro" id="IPR051139">
    <property type="entry name" value="Mediator_complx_sub13"/>
</dbReference>
<dbReference type="GO" id="GO:0016592">
    <property type="term" value="C:mediator complex"/>
    <property type="evidence" value="ECO:0007669"/>
    <property type="project" value="TreeGrafter"/>
</dbReference>
<dbReference type="GO" id="GO:0045944">
    <property type="term" value="P:positive regulation of transcription by RNA polymerase II"/>
    <property type="evidence" value="ECO:0007669"/>
    <property type="project" value="TreeGrafter"/>
</dbReference>
<evidence type="ECO:0000256" key="8">
    <source>
        <dbReference type="ARBA" id="ARBA00023242"/>
    </source>
</evidence>
<evidence type="ECO:0000313" key="13">
    <source>
        <dbReference type="WBParaSite" id="HNAJ_0001237001-mRNA-1"/>
    </source>
</evidence>
<dbReference type="PANTHER" id="PTHR48249">
    <property type="entry name" value="MEDIATOR OF RNA POLYMERASE II TRANSCRIPTION SUBUNIT 13"/>
    <property type="match status" value="1"/>
</dbReference>
<evidence type="ECO:0000256" key="7">
    <source>
        <dbReference type="ARBA" id="ARBA00023170"/>
    </source>
</evidence>
<evidence type="ECO:0000256" key="4">
    <source>
        <dbReference type="ARBA" id="ARBA00022491"/>
    </source>
</evidence>
<dbReference type="AlphaFoldDB" id="A0A0R3TWY2"/>
<comment type="similarity">
    <text evidence="2">Belongs to the Mediator complex subunit 13 family.</text>
</comment>
<accession>A0A0R3TWY2</accession>
<dbReference type="EMBL" id="UZAE01014242">
    <property type="protein sequence ID" value="VDO12855.1"/>
    <property type="molecule type" value="Genomic_DNA"/>
</dbReference>
<dbReference type="GO" id="GO:0003713">
    <property type="term" value="F:transcription coactivator activity"/>
    <property type="evidence" value="ECO:0007669"/>
    <property type="project" value="TreeGrafter"/>
</dbReference>
<dbReference type="Proteomes" id="UP000278807">
    <property type="component" value="Unassembled WGS sequence"/>
</dbReference>
<feature type="region of interest" description="Disordered" evidence="9">
    <location>
        <begin position="443"/>
        <end position="480"/>
    </location>
</feature>
<gene>
    <name evidence="11" type="ORF">HNAJ_LOCUS12355</name>
</gene>
<feature type="domain" description="Mediator complex subunit Med13 N-terminal" evidence="10">
    <location>
        <begin position="20"/>
        <end position="218"/>
    </location>
</feature>
<dbReference type="PANTHER" id="PTHR48249:SF3">
    <property type="entry name" value="MEDIATOR OF RNA POLYMERASE II TRANSCRIPTION SUBUNIT 13"/>
    <property type="match status" value="1"/>
</dbReference>